<dbReference type="Pfam" id="PF04983">
    <property type="entry name" value="RNA_pol_Rpb1_3"/>
    <property type="match status" value="1"/>
</dbReference>
<dbReference type="InterPro" id="IPR003587">
    <property type="entry name" value="Hint_dom_N"/>
</dbReference>
<dbReference type="InterPro" id="IPR038120">
    <property type="entry name" value="Rpb1_funnel_sf"/>
</dbReference>
<dbReference type="GO" id="GO:0004519">
    <property type="term" value="F:endonuclease activity"/>
    <property type="evidence" value="ECO:0007669"/>
    <property type="project" value="InterPro"/>
</dbReference>
<keyword evidence="7" id="KW-0651">Protein splicing</keyword>
<dbReference type="Pfam" id="PF04998">
    <property type="entry name" value="RNA_pol_Rpb1_5"/>
    <property type="match status" value="2"/>
</dbReference>
<accession>A0A6C0I2R1</accession>
<dbReference type="Pfam" id="PF14890">
    <property type="entry name" value="Intein_splicing"/>
    <property type="match status" value="2"/>
</dbReference>
<dbReference type="SUPFAM" id="SSF55608">
    <property type="entry name" value="Homing endonucleases"/>
    <property type="match status" value="3"/>
</dbReference>
<dbReference type="InterPro" id="IPR006592">
    <property type="entry name" value="RNA_pol_N"/>
</dbReference>
<dbReference type="Gene3D" id="4.10.860.120">
    <property type="entry name" value="RNA polymerase II, clamp domain"/>
    <property type="match status" value="1"/>
</dbReference>
<dbReference type="SMART" id="SM00663">
    <property type="entry name" value="RPOLA_N"/>
    <property type="match status" value="1"/>
</dbReference>
<evidence type="ECO:0000256" key="5">
    <source>
        <dbReference type="ARBA" id="ARBA00022695"/>
    </source>
</evidence>
<evidence type="ECO:0000313" key="10">
    <source>
        <dbReference type="EMBL" id="QHT87079.1"/>
    </source>
</evidence>
<evidence type="ECO:0000256" key="6">
    <source>
        <dbReference type="ARBA" id="ARBA00022813"/>
    </source>
</evidence>
<keyword evidence="3" id="KW-0240">DNA-directed RNA polymerase</keyword>
<keyword evidence="6" id="KW-0068">Autocatalytic cleavage</keyword>
<dbReference type="InterPro" id="IPR000722">
    <property type="entry name" value="RNA_pol_asu"/>
</dbReference>
<evidence type="ECO:0000256" key="7">
    <source>
        <dbReference type="ARBA" id="ARBA00023000"/>
    </source>
</evidence>
<dbReference type="Pfam" id="PF00623">
    <property type="entry name" value="RNA_pol_Rpb1_2"/>
    <property type="match status" value="1"/>
</dbReference>
<dbReference type="GO" id="GO:0016539">
    <property type="term" value="P:intein-mediated protein splicing"/>
    <property type="evidence" value="ECO:0007669"/>
    <property type="project" value="InterPro"/>
</dbReference>
<dbReference type="Pfam" id="PF04990">
    <property type="entry name" value="RNA_pol_Rpb1_7"/>
    <property type="match status" value="1"/>
</dbReference>
<comment type="similarity">
    <text evidence="1">Belongs to the RNA polymerase beta' chain family.</text>
</comment>
<proteinExistence type="inferred from homology"/>
<dbReference type="Pfam" id="PF05000">
    <property type="entry name" value="RNA_pol_Rpb1_4"/>
    <property type="match status" value="1"/>
</dbReference>
<dbReference type="InterPro" id="IPR006141">
    <property type="entry name" value="Intein_N"/>
</dbReference>
<dbReference type="EMBL" id="MN740081">
    <property type="protein sequence ID" value="QHT87079.1"/>
    <property type="molecule type" value="Genomic_DNA"/>
</dbReference>
<evidence type="ECO:0000256" key="8">
    <source>
        <dbReference type="ARBA" id="ARBA00023163"/>
    </source>
</evidence>
<dbReference type="EC" id="2.7.7.6" evidence="2"/>
<evidence type="ECO:0000256" key="2">
    <source>
        <dbReference type="ARBA" id="ARBA00012418"/>
    </source>
</evidence>
<dbReference type="GO" id="GO:0005665">
    <property type="term" value="C:RNA polymerase II, core complex"/>
    <property type="evidence" value="ECO:0007669"/>
    <property type="project" value="TreeGrafter"/>
</dbReference>
<dbReference type="GO" id="GO:0003677">
    <property type="term" value="F:DNA binding"/>
    <property type="evidence" value="ECO:0007669"/>
    <property type="project" value="InterPro"/>
</dbReference>
<dbReference type="InterPro" id="IPR007066">
    <property type="entry name" value="RNA_pol_Rpb1_3"/>
</dbReference>
<feature type="domain" description="DOD-type homing endonuclease" evidence="9">
    <location>
        <begin position="977"/>
        <end position="1033"/>
    </location>
</feature>
<feature type="domain" description="DOD-type homing endonuclease" evidence="9">
    <location>
        <begin position="1628"/>
        <end position="1759"/>
    </location>
</feature>
<evidence type="ECO:0000259" key="9">
    <source>
        <dbReference type="PROSITE" id="PS50819"/>
    </source>
</evidence>
<dbReference type="PANTHER" id="PTHR19376:SF37">
    <property type="entry name" value="DNA-DIRECTED RNA POLYMERASE II SUBUNIT RPB1"/>
    <property type="match status" value="1"/>
</dbReference>
<dbReference type="CDD" id="cd00081">
    <property type="entry name" value="Hint"/>
    <property type="match status" value="2"/>
</dbReference>
<dbReference type="Gene3D" id="3.30.1360.140">
    <property type="match status" value="1"/>
</dbReference>
<organism evidence="10">
    <name type="scientific">viral metagenome</name>
    <dbReference type="NCBI Taxonomy" id="1070528"/>
    <lineage>
        <taxon>unclassified sequences</taxon>
        <taxon>metagenomes</taxon>
        <taxon>organismal metagenomes</taxon>
    </lineage>
</organism>
<dbReference type="Pfam" id="PF14528">
    <property type="entry name" value="LAGLIDADG_3"/>
    <property type="match status" value="2"/>
</dbReference>
<dbReference type="InterPro" id="IPR004860">
    <property type="entry name" value="LAGLIDADG_dom"/>
</dbReference>
<dbReference type="Gene3D" id="3.10.28.10">
    <property type="entry name" value="Homing endonucleases"/>
    <property type="match status" value="2"/>
</dbReference>
<name>A0A6C0I2R1_9ZZZZ</name>
<dbReference type="PROSITE" id="PS50819">
    <property type="entry name" value="INTEIN_ENDONUCLEASE"/>
    <property type="match status" value="2"/>
</dbReference>
<dbReference type="Gene3D" id="6.10.250.2940">
    <property type="match status" value="1"/>
</dbReference>
<evidence type="ECO:0000256" key="3">
    <source>
        <dbReference type="ARBA" id="ARBA00022478"/>
    </source>
</evidence>
<dbReference type="Gene3D" id="1.10.150.390">
    <property type="match status" value="1"/>
</dbReference>
<keyword evidence="5" id="KW-0548">Nucleotidyltransferase</keyword>
<dbReference type="InterPro" id="IPR004042">
    <property type="entry name" value="Intein_endonuc_central"/>
</dbReference>
<dbReference type="InterPro" id="IPR038593">
    <property type="entry name" value="RNA_pol_Rpb1_7_sf"/>
</dbReference>
<dbReference type="Gene3D" id="1.10.274.100">
    <property type="entry name" value="RNA polymerase Rpb1, domain 3"/>
    <property type="match status" value="1"/>
</dbReference>
<evidence type="ECO:0000256" key="1">
    <source>
        <dbReference type="ARBA" id="ARBA00006460"/>
    </source>
</evidence>
<dbReference type="GO" id="GO:0006351">
    <property type="term" value="P:DNA-templated transcription"/>
    <property type="evidence" value="ECO:0007669"/>
    <property type="project" value="InterPro"/>
</dbReference>
<dbReference type="InterPro" id="IPR042102">
    <property type="entry name" value="RNA_pol_Rpb1_3_sf"/>
</dbReference>
<dbReference type="InterPro" id="IPR045867">
    <property type="entry name" value="DNA-dir_RpoC_beta_prime"/>
</dbReference>
<dbReference type="InterPro" id="IPR007080">
    <property type="entry name" value="RNA_pol_Rpb1_1"/>
</dbReference>
<sequence length="2356" mass="265798">MTTLPNWTKKTASKIVGIQFSVLSPEEIRKCSVAEITSRDTYSNNVPVIGGMFDPRLGVLEPGLKCPTDGLDYIKTPGYFGHIELAKPVFYYQYLPTIIKLLKCVCVKCSKLLVSKESNKECMDMKPDERWNHVHHLASKVKRCGDDTQDGCGCLVPKKIKKENLATLFAEWDGEAEEGSNGSKEKLNMKMTPEVVLKIFRRISDQDVAFMGFSPQFSRPDWFICQVLAIPPPAVRPSIKMDGNQRSEDDISHTIVNIIKANKTLLEKMNEPSVNSAIIDDWQSLLQYFIATQVDNNIPSCAPVAQRSGRPLKSIKERLNGKGGRVRGNLMGKRVDFSARSVITPDPNLSIRELGVPKKIAMNITKPVVVNNRNRDFLQQLVLNGPDVYPGANILEKKTGGDISLRYMDRSTVVLENGDVVHRHMMDGDGVLFNRQPTLHRMSMMCHIARIMQQGDTFRMNIGDTKPYNADFDGDEMNLHMPQDDEAEAELKGLAAVPYQIISPAKNNSIIGIFQDSLLGIYQFTRSGIGAFDARAAMNLLMGYKNIDASLFSDPTKKITNFEILSQILPPLSMKYKTKQFGGSDDYATSNNVLEIRDGEILRGHIDSGVLASSTNGMIQRICNDFGNMASANFIDDLQNIITEYMKTSAYSVGISDLISDKKTTEKIIDSIKTKKLEVKTIIDNIHIGTFENKSGRTNEEEFELLVTNILNKANGEAGDIGLKSLSKTNRFITMVNAGSKGSKVNIAQMICLVGQQTIDGKRVPYGFDSRTLPHYSKYDDGPAARGFVENSFIAGLTPSEVFFHAMGGRVGLIDTAVKSVTWETPIIIVENDVPKYVKIGEWIDDHLNGNDASRIQHMEEQNMEYLELIHPVKIVTMDYEGRVSWENITAVTRHDPGEKLFKITTKAGRYVTVTANKSLLVWNSNLNQFREEYTEDVKVGDFVPVAKNVCEYSAGNNNGTNCIDFENGLRVGNTIEKKIPSEAYIASKDYVKGFLTAYFSNHGFIADTEIELTSTNHRLIEDVAFLCSRLNVHATITIEDNGAAWYTLLTISGKNVQQFAEQITLLHPEKNNKMKSIVWTTKLDKVKTINDVILDEIVSIEPVDPVNHPKMYDLTIPKTLNFGLANGLQVRDTSQTGYIQRRLIKGMEDIKVEYDMTVRNSKNRIVQFSYGEDGIDTVKIEHSNMNFIGMTPDEIYAHFYVPVGGDSETTSELKAIFSKTAFSRMKKQQKLCDEKSKKYTEYLMNVREDIVVKVFKNKNTTDAYLPLSFSHIVANIGGMQKINKNSEVDITPLETFILLEETYARFEQLQYAPPTELFKIMYYYSLTPRDLLMVKRFNRKAVVALAEMMVLMYKRAIVAPGEMVGMIAAQSIGEPTTQLTLNSVAYDSELLLRIDGAIRVVKIGEYIDNYIPKARKSEEHPNDTKLLYVNDDEEVYVPSVDEDGNTSWKRVEALTRHPVVNLDGTNTVLRVTTKDGRSVIATKAKSFLTIDDNNKLVATNGSELKVGDYLPVNIRAFEMPDVREFDVSSILKKTEYAFGSEMHKAHSYSSEHYWWSKHAKTDFTVPYNRSDAFMEAMKTEPHVDKKTGNVASARQTFLPGIVYPKKRFIGGGNILEHIPLDFDFGYLIGAYCAEGCTTRTQISIANNCREFFAPIERLMEKWKITTKYYVQNDKNGVGWTSSDLRIYSIVLTDILDILCGKGSPNKCVNYLLFNSNKEFMKGLISAYFAGDGCISKKACGITAYSVSRTLLENIQSILCYWFGIYTKIKTNKLQLTNNIGSKNILQGYTLSIKCDGAKIFANEIPMFIGYKQERLNEYKLQDSNLQSMSTEIKDIIPKFTDKYGDVHTKTNRRKLLERFDVPFKDVRFDEIVTIEEIPNPTEWVYDLTVELTRTFILRNGSCQNDTFHLSGDASKSQVTRGLPRIEELLSLSENTKNPSTTIYLKPSDESNKDAAADLIPTIELTRLEDIVKSVEICFDPSDSPSETKISADSGFLAQYAEFQKMLKDVGGEDETECERERSKWILRMEMDRESMYEKRVTMDDVHFAIKAVYSKNDKSEVSCIYSDYNSDNLVFRIRLDFQKKDKEPKTLDQTDKIYQLKTFQDALMKNIILRGIKGVRNVLARKVVDMVAKENNTFRKKETWVLDTTGSNFMEILSLKNIDSRRTISNDIQEINRVLGIEAARQALFNELYEAFDTTYINHHHISLLCDRMTSSSNLISIFRHGINNDDIGPIAKASFEETPEMFLKAARHAELDHVRGISANVMCGQEGFYGTNAFKVMLDITQIMKMGQVATADKTVEEEKEAVIQGFMDKIAAEDPLNPCSKNKLTIQSTLDKIQGSNLGSVDPDYDMGF</sequence>
<evidence type="ECO:0000256" key="4">
    <source>
        <dbReference type="ARBA" id="ARBA00022679"/>
    </source>
</evidence>
<dbReference type="Gene3D" id="2.170.16.10">
    <property type="entry name" value="Hedgehog/Intein (Hint) domain"/>
    <property type="match status" value="3"/>
</dbReference>
<dbReference type="Gene3D" id="3.30.1490.180">
    <property type="entry name" value="RNA polymerase ii"/>
    <property type="match status" value="1"/>
</dbReference>
<dbReference type="Gene3D" id="2.40.40.20">
    <property type="match status" value="1"/>
</dbReference>
<dbReference type="NCBIfam" id="TIGR01445">
    <property type="entry name" value="intein_Nterm"/>
    <property type="match status" value="1"/>
</dbReference>
<dbReference type="InterPro" id="IPR007081">
    <property type="entry name" value="RNA_pol_Rpb1_5"/>
</dbReference>
<reference evidence="10" key="1">
    <citation type="journal article" date="2020" name="Nature">
        <title>Giant virus diversity and host interactions through global metagenomics.</title>
        <authorList>
            <person name="Schulz F."/>
            <person name="Roux S."/>
            <person name="Paez-Espino D."/>
            <person name="Jungbluth S."/>
            <person name="Walsh D.A."/>
            <person name="Denef V.J."/>
            <person name="McMahon K.D."/>
            <person name="Konstantinidis K.T."/>
            <person name="Eloe-Fadrosh E.A."/>
            <person name="Kyrpides N.C."/>
            <person name="Woyke T."/>
        </authorList>
    </citation>
    <scope>NUCLEOTIDE SEQUENCE</scope>
    <source>
        <strain evidence="10">GVMAG-M-3300023184-18</strain>
    </source>
</reference>
<dbReference type="SMART" id="SM00306">
    <property type="entry name" value="HintN"/>
    <property type="match status" value="2"/>
</dbReference>
<keyword evidence="4" id="KW-0808">Transferase</keyword>
<dbReference type="SUPFAM" id="SSF64484">
    <property type="entry name" value="beta and beta-prime subunits of DNA dependent RNA-polymerase"/>
    <property type="match status" value="3"/>
</dbReference>
<dbReference type="Pfam" id="PF04997">
    <property type="entry name" value="RNA_pol_Rpb1_1"/>
    <property type="match status" value="1"/>
</dbReference>
<dbReference type="SUPFAM" id="SSF51294">
    <property type="entry name" value="Hedgehog/intein (Hint) domain"/>
    <property type="match status" value="2"/>
</dbReference>
<dbReference type="PANTHER" id="PTHR19376">
    <property type="entry name" value="DNA-DIRECTED RNA POLYMERASE"/>
    <property type="match status" value="1"/>
</dbReference>
<dbReference type="InterPro" id="IPR027434">
    <property type="entry name" value="Homing_endonucl"/>
</dbReference>
<dbReference type="GO" id="GO:0003899">
    <property type="term" value="F:DNA-directed RNA polymerase activity"/>
    <property type="evidence" value="ECO:0007669"/>
    <property type="project" value="UniProtKB-EC"/>
</dbReference>
<dbReference type="InterPro" id="IPR006142">
    <property type="entry name" value="INTEIN"/>
</dbReference>
<dbReference type="InterPro" id="IPR007073">
    <property type="entry name" value="RNA_pol_Rpb1_7"/>
</dbReference>
<dbReference type="Gene3D" id="1.10.132.30">
    <property type="match status" value="1"/>
</dbReference>
<keyword evidence="8" id="KW-0804">Transcription</keyword>
<dbReference type="PRINTS" id="PR00379">
    <property type="entry name" value="INTEIN"/>
</dbReference>
<dbReference type="Gene3D" id="6.20.50.80">
    <property type="match status" value="1"/>
</dbReference>
<protein>
    <recommendedName>
        <fullName evidence="2">DNA-directed RNA polymerase</fullName>
        <ecNumber evidence="2">2.7.7.6</ecNumber>
    </recommendedName>
</protein>
<dbReference type="InterPro" id="IPR036844">
    <property type="entry name" value="Hint_dom_sf"/>
</dbReference>
<dbReference type="InterPro" id="IPR044893">
    <property type="entry name" value="RNA_pol_Rpb1_clamp_domain"/>
</dbReference>
<dbReference type="FunFam" id="2.40.40.20:FF:000019">
    <property type="entry name" value="DNA-directed RNA polymerase II subunit RPB1"/>
    <property type="match status" value="1"/>
</dbReference>
<dbReference type="InterPro" id="IPR007083">
    <property type="entry name" value="RNA_pol_Rpb1_4"/>
</dbReference>